<evidence type="ECO:0000256" key="1">
    <source>
        <dbReference type="ARBA" id="ARBA00004173"/>
    </source>
</evidence>
<dbReference type="GeneID" id="63747509"/>
<dbReference type="Proteomes" id="UP000184383">
    <property type="component" value="Unassembled WGS sequence"/>
</dbReference>
<dbReference type="GO" id="GO:0042030">
    <property type="term" value="F:ATPase inhibitor activity"/>
    <property type="evidence" value="ECO:0007669"/>
    <property type="project" value="InterPro"/>
</dbReference>
<sequence>MLPPSQFSRTSRLARITTHSTPIRSFSIAIPARKADAESPKPRGFLAEKDGYSRREQAYEGLYVKAHEAERLFVLRRKMKEQRRQLEELDRSFHAISKGQPSTAQV</sequence>
<evidence type="ECO:0000256" key="3">
    <source>
        <dbReference type="ARBA" id="ARBA00023128"/>
    </source>
</evidence>
<dbReference type="Pfam" id="PF04568">
    <property type="entry name" value="IATP"/>
    <property type="match status" value="1"/>
</dbReference>
<evidence type="ECO:0000256" key="4">
    <source>
        <dbReference type="RuleBase" id="RU368087"/>
    </source>
</evidence>
<proteinExistence type="inferred from homology"/>
<keyword evidence="3" id="KW-0496">Mitochondrion</keyword>
<dbReference type="InterPro" id="IPR007648">
    <property type="entry name" value="ATPase_inhibitor_mt"/>
</dbReference>
<gene>
    <name evidence="5" type="ORF">ASPWEDRAFT_177501</name>
</gene>
<comment type="subcellular location">
    <subcellularLocation>
        <location evidence="1">Mitochondrion</location>
    </subcellularLocation>
</comment>
<dbReference type="VEuPathDB" id="FungiDB:ASPWEDRAFT_177501"/>
<dbReference type="RefSeq" id="XP_040683437.1">
    <property type="nucleotide sequence ID" value="XM_040831661.1"/>
</dbReference>
<dbReference type="GO" id="GO:0005739">
    <property type="term" value="C:mitochondrion"/>
    <property type="evidence" value="ECO:0007669"/>
    <property type="project" value="UniProtKB-SubCell"/>
</dbReference>
<reference evidence="6" key="1">
    <citation type="journal article" date="2017" name="Genome Biol.">
        <title>Comparative genomics reveals high biological diversity and specific adaptations in the industrially and medically important fungal genus Aspergillus.</title>
        <authorList>
            <person name="de Vries R.P."/>
            <person name="Riley R."/>
            <person name="Wiebenga A."/>
            <person name="Aguilar-Osorio G."/>
            <person name="Amillis S."/>
            <person name="Uchima C.A."/>
            <person name="Anderluh G."/>
            <person name="Asadollahi M."/>
            <person name="Askin M."/>
            <person name="Barry K."/>
            <person name="Battaglia E."/>
            <person name="Bayram O."/>
            <person name="Benocci T."/>
            <person name="Braus-Stromeyer S.A."/>
            <person name="Caldana C."/>
            <person name="Canovas D."/>
            <person name="Cerqueira G.C."/>
            <person name="Chen F."/>
            <person name="Chen W."/>
            <person name="Choi C."/>
            <person name="Clum A."/>
            <person name="Dos Santos R.A."/>
            <person name="Damasio A.R."/>
            <person name="Diallinas G."/>
            <person name="Emri T."/>
            <person name="Fekete E."/>
            <person name="Flipphi M."/>
            <person name="Freyberg S."/>
            <person name="Gallo A."/>
            <person name="Gournas C."/>
            <person name="Habgood R."/>
            <person name="Hainaut M."/>
            <person name="Harispe M.L."/>
            <person name="Henrissat B."/>
            <person name="Hilden K.S."/>
            <person name="Hope R."/>
            <person name="Hossain A."/>
            <person name="Karabika E."/>
            <person name="Karaffa L."/>
            <person name="Karanyi Z."/>
            <person name="Krasevec N."/>
            <person name="Kuo A."/>
            <person name="Kusch H."/>
            <person name="LaButti K."/>
            <person name="Lagendijk E.L."/>
            <person name="Lapidus A."/>
            <person name="Levasseur A."/>
            <person name="Lindquist E."/>
            <person name="Lipzen A."/>
            <person name="Logrieco A.F."/>
            <person name="MacCabe A."/>
            <person name="Maekelae M.R."/>
            <person name="Malavazi I."/>
            <person name="Melin P."/>
            <person name="Meyer V."/>
            <person name="Mielnichuk N."/>
            <person name="Miskei M."/>
            <person name="Molnar A.P."/>
            <person name="Mule G."/>
            <person name="Ngan C.Y."/>
            <person name="Orejas M."/>
            <person name="Orosz E."/>
            <person name="Ouedraogo J.P."/>
            <person name="Overkamp K.M."/>
            <person name="Park H.-S."/>
            <person name="Perrone G."/>
            <person name="Piumi F."/>
            <person name="Punt P.J."/>
            <person name="Ram A.F."/>
            <person name="Ramon A."/>
            <person name="Rauscher S."/>
            <person name="Record E."/>
            <person name="Riano-Pachon D.M."/>
            <person name="Robert V."/>
            <person name="Roehrig J."/>
            <person name="Ruller R."/>
            <person name="Salamov A."/>
            <person name="Salih N.S."/>
            <person name="Samson R.A."/>
            <person name="Sandor E."/>
            <person name="Sanguinetti M."/>
            <person name="Schuetze T."/>
            <person name="Sepcic K."/>
            <person name="Shelest E."/>
            <person name="Sherlock G."/>
            <person name="Sophianopoulou V."/>
            <person name="Squina F.M."/>
            <person name="Sun H."/>
            <person name="Susca A."/>
            <person name="Todd R.B."/>
            <person name="Tsang A."/>
            <person name="Unkles S.E."/>
            <person name="van de Wiele N."/>
            <person name="van Rossen-Uffink D."/>
            <person name="Oliveira J.V."/>
            <person name="Vesth T.C."/>
            <person name="Visser J."/>
            <person name="Yu J.-H."/>
            <person name="Zhou M."/>
            <person name="Andersen M.R."/>
            <person name="Archer D.B."/>
            <person name="Baker S.E."/>
            <person name="Benoit I."/>
            <person name="Brakhage A.A."/>
            <person name="Braus G.H."/>
            <person name="Fischer R."/>
            <person name="Frisvad J.C."/>
            <person name="Goldman G.H."/>
            <person name="Houbraken J."/>
            <person name="Oakley B."/>
            <person name="Pocsi I."/>
            <person name="Scazzocchio C."/>
            <person name="Seiboth B."/>
            <person name="vanKuyk P.A."/>
            <person name="Wortman J."/>
            <person name="Dyer P.S."/>
            <person name="Grigoriev I.V."/>
        </authorList>
    </citation>
    <scope>NUCLEOTIDE SEQUENCE [LARGE SCALE GENOMIC DNA]</scope>
    <source>
        <strain evidence="6">DTO 134E9</strain>
    </source>
</reference>
<comment type="function">
    <text evidence="4">Inhibits the enzyme activity of ATPase.</text>
</comment>
<organism evidence="5 6">
    <name type="scientific">Aspergillus wentii DTO 134E9</name>
    <dbReference type="NCBI Taxonomy" id="1073089"/>
    <lineage>
        <taxon>Eukaryota</taxon>
        <taxon>Fungi</taxon>
        <taxon>Dikarya</taxon>
        <taxon>Ascomycota</taxon>
        <taxon>Pezizomycotina</taxon>
        <taxon>Eurotiomycetes</taxon>
        <taxon>Eurotiomycetidae</taxon>
        <taxon>Eurotiales</taxon>
        <taxon>Aspergillaceae</taxon>
        <taxon>Aspergillus</taxon>
        <taxon>Aspergillus subgen. Cremei</taxon>
    </lineage>
</organism>
<dbReference type="STRING" id="1073089.A0A1L9R4D0"/>
<protein>
    <recommendedName>
        <fullName evidence="4">ATPase inhibitor, mitochondrial</fullName>
    </recommendedName>
</protein>
<keyword evidence="6" id="KW-1185">Reference proteome</keyword>
<name>A0A1L9R4D0_ASPWE</name>
<dbReference type="OrthoDB" id="5532350at2759"/>
<evidence type="ECO:0000256" key="2">
    <source>
        <dbReference type="ARBA" id="ARBA00010901"/>
    </source>
</evidence>
<dbReference type="EMBL" id="KV878218">
    <property type="protein sequence ID" value="OJJ29760.1"/>
    <property type="molecule type" value="Genomic_DNA"/>
</dbReference>
<dbReference type="AlphaFoldDB" id="A0A1L9R4D0"/>
<evidence type="ECO:0000313" key="5">
    <source>
        <dbReference type="EMBL" id="OJJ29760.1"/>
    </source>
</evidence>
<accession>A0A1L9R4D0</accession>
<comment type="similarity">
    <text evidence="2 4">Belongs to the ATPase inhibitor family.</text>
</comment>
<evidence type="ECO:0000313" key="6">
    <source>
        <dbReference type="Proteomes" id="UP000184383"/>
    </source>
</evidence>